<evidence type="ECO:0000313" key="1">
    <source>
        <dbReference type="EMBL" id="KAL2745222.1"/>
    </source>
</evidence>
<keyword evidence="2" id="KW-1185">Reference proteome</keyword>
<organism evidence="1 2">
    <name type="scientific">Vespula maculifrons</name>
    <name type="common">Eastern yellow jacket</name>
    <name type="synonym">Wasp</name>
    <dbReference type="NCBI Taxonomy" id="7453"/>
    <lineage>
        <taxon>Eukaryota</taxon>
        <taxon>Metazoa</taxon>
        <taxon>Ecdysozoa</taxon>
        <taxon>Arthropoda</taxon>
        <taxon>Hexapoda</taxon>
        <taxon>Insecta</taxon>
        <taxon>Pterygota</taxon>
        <taxon>Neoptera</taxon>
        <taxon>Endopterygota</taxon>
        <taxon>Hymenoptera</taxon>
        <taxon>Apocrita</taxon>
        <taxon>Aculeata</taxon>
        <taxon>Vespoidea</taxon>
        <taxon>Vespidae</taxon>
        <taxon>Vespinae</taxon>
        <taxon>Vespula</taxon>
    </lineage>
</organism>
<dbReference type="Proteomes" id="UP001607303">
    <property type="component" value="Unassembled WGS sequence"/>
</dbReference>
<protein>
    <submittedName>
        <fullName evidence="1">Uncharacterized protein</fullName>
    </submittedName>
</protein>
<gene>
    <name evidence="1" type="ORF">V1477_006639</name>
</gene>
<sequence>MREEMTREIMSPPGKSYSPVPNFKIFDKEKLFSRKSGSVSKSYDERKSGHIMREEMAHEIMSPPGKSYSPVRNFKIFDKERIFSLKSGSVSRSYDVRKSGHIMREEMAREIMSPTGRGLYRDHMMREKVAKSYDLLINYAFLYEI</sequence>
<name>A0ABD2CJF4_VESMC</name>
<dbReference type="EMBL" id="JAYRBN010000046">
    <property type="protein sequence ID" value="KAL2745222.1"/>
    <property type="molecule type" value="Genomic_DNA"/>
</dbReference>
<reference evidence="1 2" key="1">
    <citation type="journal article" date="2024" name="Ann. Entomol. Soc. Am.">
        <title>Genomic analyses of the southern and eastern yellowjacket wasps (Hymenoptera: Vespidae) reveal evolutionary signatures of social life.</title>
        <authorList>
            <person name="Catto M.A."/>
            <person name="Caine P.B."/>
            <person name="Orr S.E."/>
            <person name="Hunt B.G."/>
            <person name="Goodisman M.A.D."/>
        </authorList>
    </citation>
    <scope>NUCLEOTIDE SEQUENCE [LARGE SCALE GENOMIC DNA]</scope>
    <source>
        <strain evidence="1">232</strain>
        <tissue evidence="1">Head and thorax</tissue>
    </source>
</reference>
<dbReference type="AlphaFoldDB" id="A0ABD2CJF4"/>
<accession>A0ABD2CJF4</accession>
<evidence type="ECO:0000313" key="2">
    <source>
        <dbReference type="Proteomes" id="UP001607303"/>
    </source>
</evidence>
<proteinExistence type="predicted"/>
<comment type="caution">
    <text evidence="1">The sequence shown here is derived from an EMBL/GenBank/DDBJ whole genome shotgun (WGS) entry which is preliminary data.</text>
</comment>